<keyword evidence="6 8" id="KW-0472">Membrane</keyword>
<dbReference type="EMBL" id="CXST01000005">
    <property type="protein sequence ID" value="CTQ47182.1"/>
    <property type="molecule type" value="Genomic_DNA"/>
</dbReference>
<protein>
    <submittedName>
        <fullName evidence="14">Putative MscS family protein YkuT</fullName>
    </submittedName>
</protein>
<feature type="domain" description="Mechanosensitive ion channel MscS C-terminal" evidence="11">
    <location>
        <begin position="639"/>
        <end position="722"/>
    </location>
</feature>
<evidence type="ECO:0000256" key="2">
    <source>
        <dbReference type="ARBA" id="ARBA00008017"/>
    </source>
</evidence>
<evidence type="ECO:0000259" key="13">
    <source>
        <dbReference type="Pfam" id="PF25392"/>
    </source>
</evidence>
<dbReference type="InterPro" id="IPR023408">
    <property type="entry name" value="MscS_beta-dom_sf"/>
</dbReference>
<proteinExistence type="inferred from homology"/>
<dbReference type="SUPFAM" id="SSF82861">
    <property type="entry name" value="Mechanosensitive channel protein MscS (YggB), transmembrane region"/>
    <property type="match status" value="1"/>
</dbReference>
<feature type="signal peptide" evidence="9">
    <location>
        <begin position="1"/>
        <end position="24"/>
    </location>
</feature>
<dbReference type="InterPro" id="IPR057485">
    <property type="entry name" value="YbiO-like_TM1"/>
</dbReference>
<gene>
    <name evidence="14" type="primary">ykuT_3</name>
    <name evidence="14" type="ORF">LAL4801_05644</name>
</gene>
<feature type="compositionally biased region" description="Acidic residues" evidence="7">
    <location>
        <begin position="756"/>
        <end position="767"/>
    </location>
</feature>
<dbReference type="AlphaFoldDB" id="A0A0M6YAS8"/>
<feature type="transmembrane region" description="Helical" evidence="8">
    <location>
        <begin position="279"/>
        <end position="299"/>
    </location>
</feature>
<dbReference type="GO" id="GO:0008381">
    <property type="term" value="F:mechanosensitive monoatomic ion channel activity"/>
    <property type="evidence" value="ECO:0007669"/>
    <property type="project" value="InterPro"/>
</dbReference>
<dbReference type="PANTHER" id="PTHR30460">
    <property type="entry name" value="MODERATE CONDUCTANCE MECHANOSENSITIVE CHANNEL YBIO"/>
    <property type="match status" value="1"/>
</dbReference>
<evidence type="ECO:0000259" key="12">
    <source>
        <dbReference type="Pfam" id="PF21088"/>
    </source>
</evidence>
<reference evidence="15" key="1">
    <citation type="submission" date="2015-07" db="EMBL/GenBank/DDBJ databases">
        <authorList>
            <person name="Rodrigo-Torres Lidia"/>
            <person name="Arahal R.David."/>
        </authorList>
    </citation>
    <scope>NUCLEOTIDE SEQUENCE [LARGE SCALE GENOMIC DNA]</scope>
    <source>
        <strain evidence="15">CECT 4801</strain>
    </source>
</reference>
<evidence type="ECO:0000256" key="5">
    <source>
        <dbReference type="ARBA" id="ARBA00022989"/>
    </source>
</evidence>
<dbReference type="Gene3D" id="2.30.30.60">
    <property type="match status" value="1"/>
</dbReference>
<comment type="similarity">
    <text evidence="2">Belongs to the MscS (TC 1.A.23) family.</text>
</comment>
<feature type="domain" description="Mechanosensitive ion channel MscS" evidence="10">
    <location>
        <begin position="565"/>
        <end position="628"/>
    </location>
</feature>
<feature type="chain" id="PRO_5005807650" evidence="9">
    <location>
        <begin position="25"/>
        <end position="767"/>
    </location>
</feature>
<dbReference type="GO" id="GO:0005886">
    <property type="term" value="C:plasma membrane"/>
    <property type="evidence" value="ECO:0007669"/>
    <property type="project" value="UniProtKB-SubCell"/>
</dbReference>
<keyword evidence="5 8" id="KW-1133">Transmembrane helix</keyword>
<evidence type="ECO:0000256" key="3">
    <source>
        <dbReference type="ARBA" id="ARBA00022475"/>
    </source>
</evidence>
<evidence type="ECO:0000313" key="14">
    <source>
        <dbReference type="EMBL" id="CTQ47182.1"/>
    </source>
</evidence>
<dbReference type="InterPro" id="IPR011014">
    <property type="entry name" value="MscS_channel_TM-2"/>
</dbReference>
<feature type="transmembrane region" description="Helical" evidence="8">
    <location>
        <begin position="193"/>
        <end position="213"/>
    </location>
</feature>
<evidence type="ECO:0000256" key="7">
    <source>
        <dbReference type="SAM" id="MobiDB-lite"/>
    </source>
</evidence>
<dbReference type="InterPro" id="IPR049278">
    <property type="entry name" value="MS_channel_C"/>
</dbReference>
<dbReference type="InterPro" id="IPR049142">
    <property type="entry name" value="MS_channel_1st"/>
</dbReference>
<dbReference type="Proteomes" id="UP000048926">
    <property type="component" value="Unassembled WGS sequence"/>
</dbReference>
<evidence type="ECO:0000256" key="4">
    <source>
        <dbReference type="ARBA" id="ARBA00022692"/>
    </source>
</evidence>
<dbReference type="InterPro" id="IPR006685">
    <property type="entry name" value="MscS_channel_2nd"/>
</dbReference>
<dbReference type="RefSeq" id="WP_055661216.1">
    <property type="nucleotide sequence ID" value="NZ_CXST01000005.1"/>
</dbReference>
<feature type="transmembrane region" description="Helical" evidence="8">
    <location>
        <begin position="479"/>
        <end position="500"/>
    </location>
</feature>
<evidence type="ECO:0000313" key="15">
    <source>
        <dbReference type="Proteomes" id="UP000048926"/>
    </source>
</evidence>
<organism evidence="14 15">
    <name type="scientific">Roseibium aggregatum</name>
    <dbReference type="NCBI Taxonomy" id="187304"/>
    <lineage>
        <taxon>Bacteria</taxon>
        <taxon>Pseudomonadati</taxon>
        <taxon>Pseudomonadota</taxon>
        <taxon>Alphaproteobacteria</taxon>
        <taxon>Hyphomicrobiales</taxon>
        <taxon>Stappiaceae</taxon>
        <taxon>Roseibium</taxon>
    </lineage>
</organism>
<dbReference type="InterPro" id="IPR010920">
    <property type="entry name" value="LSM_dom_sf"/>
</dbReference>
<feature type="transmembrane region" description="Helical" evidence="8">
    <location>
        <begin position="520"/>
        <end position="539"/>
    </location>
</feature>
<feature type="transmembrane region" description="Helical" evidence="8">
    <location>
        <begin position="545"/>
        <end position="567"/>
    </location>
</feature>
<evidence type="ECO:0000256" key="1">
    <source>
        <dbReference type="ARBA" id="ARBA00004651"/>
    </source>
</evidence>
<dbReference type="Gene3D" id="1.10.287.1260">
    <property type="match status" value="1"/>
</dbReference>
<accession>A0A0M6YAS8</accession>
<keyword evidence="4 8" id="KW-0812">Transmembrane</keyword>
<evidence type="ECO:0000256" key="6">
    <source>
        <dbReference type="ARBA" id="ARBA00023136"/>
    </source>
</evidence>
<dbReference type="InterPro" id="IPR045276">
    <property type="entry name" value="YbiO_bact"/>
</dbReference>
<comment type="subcellular location">
    <subcellularLocation>
        <location evidence="1">Cell membrane</location>
        <topology evidence="1">Multi-pass membrane protein</topology>
    </subcellularLocation>
</comment>
<feature type="region of interest" description="Disordered" evidence="7">
    <location>
        <begin position="732"/>
        <end position="767"/>
    </location>
</feature>
<name>A0A0M6YAS8_9HYPH</name>
<feature type="transmembrane region" description="Helical" evidence="8">
    <location>
        <begin position="439"/>
        <end position="459"/>
    </location>
</feature>
<evidence type="ECO:0000259" key="10">
    <source>
        <dbReference type="Pfam" id="PF00924"/>
    </source>
</evidence>
<evidence type="ECO:0000256" key="8">
    <source>
        <dbReference type="SAM" id="Phobius"/>
    </source>
</evidence>
<feature type="transmembrane region" description="Helical" evidence="8">
    <location>
        <begin position="379"/>
        <end position="404"/>
    </location>
</feature>
<dbReference type="Pfam" id="PF00924">
    <property type="entry name" value="MS_channel_2nd"/>
    <property type="match status" value="1"/>
</dbReference>
<evidence type="ECO:0000256" key="9">
    <source>
        <dbReference type="SAM" id="SignalP"/>
    </source>
</evidence>
<dbReference type="Pfam" id="PF21088">
    <property type="entry name" value="MS_channel_1st"/>
    <property type="match status" value="1"/>
</dbReference>
<evidence type="ECO:0000259" key="11">
    <source>
        <dbReference type="Pfam" id="PF21082"/>
    </source>
</evidence>
<dbReference type="STRING" id="187304.B0E33_16620"/>
<feature type="transmembrane region" description="Helical" evidence="8">
    <location>
        <begin position="150"/>
        <end position="172"/>
    </location>
</feature>
<feature type="domain" description="Mechanosensitive ion channel transmembrane helices 2/3" evidence="12">
    <location>
        <begin position="525"/>
        <end position="564"/>
    </location>
</feature>
<dbReference type="Pfam" id="PF25392">
    <property type="entry name" value="MS_channel_TM1"/>
    <property type="match status" value="1"/>
</dbReference>
<dbReference type="InterPro" id="IPR011066">
    <property type="entry name" value="MscS_channel_C_sf"/>
</dbReference>
<feature type="transmembrane region" description="Helical" evidence="8">
    <location>
        <begin position="233"/>
        <end position="253"/>
    </location>
</feature>
<dbReference type="Gene3D" id="3.30.70.100">
    <property type="match status" value="1"/>
</dbReference>
<feature type="transmembrane region" description="Helical" evidence="8">
    <location>
        <begin position="305"/>
        <end position="323"/>
    </location>
</feature>
<feature type="transmembrane region" description="Helical" evidence="8">
    <location>
        <begin position="349"/>
        <end position="373"/>
    </location>
</feature>
<dbReference type="PANTHER" id="PTHR30460:SF0">
    <property type="entry name" value="MODERATE CONDUCTANCE MECHANOSENSITIVE CHANNEL YBIO"/>
    <property type="match status" value="1"/>
</dbReference>
<sequence>MKILRCCLLALMTMMLAGLAPVLAQESGGQAPAQEQAPPADVEQASQALIKVLNDPESRAALIDLLQKSTGDGQPADGDRQVPGNEAAIPVQGISQPLQQENFALRIGEYTRVLVDDAGYLLEQAMRSLNGLVLVARGDIPVKWDRVEDIAIQVGIVLLAAYLGFFASQLIAKALYPRMSLYARYGGGLTRSFILVLTSVVDAVTVGVGWAVGNAAALASFGGINAGVTLQESLALNAFFILGMANVSLRFIFAPGRPELRLLPFTDESSLYWYGRLRLFMYWMVFGLFLAVPIANVAVSFVLGNALRFLVVLLGMIYLLVLVHQNRHRVNEGARDYAEHLQSALAKRALVLVGQLWHLAAYGYIAAVFIIWVTRPFDATTIILRATGLSILTIMAGMAISLVVTKAIKGGIRLPDDLNRTLPALQSRLNAFVPRLLKFIRFAVFLVTVLLLLEIWGLLTVAEWLVSEAGVQLLSSYGSAFLVLLVAFMIWLAVMSWVDLRLQSRSGYIVTARERTLFQLFRNASTVVIVVMALLLSLSEVGVDIGPLIAGAGVVGLAISFGAQTLVKDIITGAFIQVENAINEGDVVTVAGITGTVEGITVRSVRMRDIDGTTHIIPFSSVDMVSNFMRGFSYHVALIGVAYDTNITHAKDAMLEAFRRLKETDFGPKIIGDFEMHGVTNFGASSIDIRGRIKTVPGDQWGVGRAYNEFVKQVFDERNIEIPFPQVTYHAATPPFVEDGNKPKQRKKVDVSSTQLEDDAPAEDGEN</sequence>
<dbReference type="SUPFAM" id="SSF50182">
    <property type="entry name" value="Sm-like ribonucleoproteins"/>
    <property type="match status" value="1"/>
</dbReference>
<dbReference type="Pfam" id="PF21082">
    <property type="entry name" value="MS_channel_3rd"/>
    <property type="match status" value="1"/>
</dbReference>
<keyword evidence="9" id="KW-0732">Signal</keyword>
<keyword evidence="15" id="KW-1185">Reference proteome</keyword>
<keyword evidence="3" id="KW-1003">Cell membrane</keyword>
<feature type="domain" description="Moderate conductance mechanosensitive channel YbiO-like transmembrane helix 1" evidence="13">
    <location>
        <begin position="386"/>
        <end position="464"/>
    </location>
</feature>
<dbReference type="SUPFAM" id="SSF82689">
    <property type="entry name" value="Mechanosensitive channel protein MscS (YggB), C-terminal domain"/>
    <property type="match status" value="1"/>
</dbReference>